<feature type="domain" description="SpaA-like prealbumin fold" evidence="5">
    <location>
        <begin position="6"/>
        <end position="47"/>
    </location>
</feature>
<accession>A0A6N4TH61</accession>
<gene>
    <name evidence="6" type="ORF">Aargi30884_11110</name>
</gene>
<evidence type="ECO:0000256" key="1">
    <source>
        <dbReference type="ARBA" id="ARBA00007257"/>
    </source>
</evidence>
<evidence type="ECO:0000256" key="4">
    <source>
        <dbReference type="SAM" id="Phobius"/>
    </source>
</evidence>
<protein>
    <recommendedName>
        <fullName evidence="5">SpaA-like prealbumin fold domain-containing protein</fullName>
    </recommendedName>
</protein>
<dbReference type="PANTHER" id="PTHR36108">
    <property type="entry name" value="COLOSSIN-B-RELATED"/>
    <property type="match status" value="1"/>
</dbReference>
<reference evidence="7" key="1">
    <citation type="submission" date="2019-05" db="EMBL/GenBank/DDBJ databases">
        <title>Complete genome sequencing of Absiella argi strain JCM 30884.</title>
        <authorList>
            <person name="Sakamoto M."/>
            <person name="Murakami T."/>
            <person name="Mori H."/>
        </authorList>
    </citation>
    <scope>NUCLEOTIDE SEQUENCE [LARGE SCALE GENOMIC DNA]</scope>
    <source>
        <strain evidence="7">JCM 30884</strain>
    </source>
</reference>
<proteinExistence type="inferred from homology"/>
<evidence type="ECO:0000256" key="2">
    <source>
        <dbReference type="ARBA" id="ARBA00022525"/>
    </source>
</evidence>
<dbReference type="Proteomes" id="UP000464754">
    <property type="component" value="Chromosome"/>
</dbReference>
<feature type="transmembrane region" description="Helical" evidence="4">
    <location>
        <begin position="957"/>
        <end position="975"/>
    </location>
</feature>
<feature type="domain" description="SpaA-like prealbumin fold" evidence="5">
    <location>
        <begin position="145"/>
        <end position="244"/>
    </location>
</feature>
<dbReference type="AlphaFoldDB" id="A0A6N4TH61"/>
<keyword evidence="4" id="KW-1133">Transmembrane helix</keyword>
<evidence type="ECO:0000259" key="5">
    <source>
        <dbReference type="Pfam" id="PF17802"/>
    </source>
</evidence>
<feature type="domain" description="SpaA-like prealbumin fold" evidence="5">
    <location>
        <begin position="848"/>
        <end position="929"/>
    </location>
</feature>
<dbReference type="KEGG" id="aarg:Aargi30884_11110"/>
<comment type="similarity">
    <text evidence="1">Belongs to the serine-aspartate repeat-containing protein (SDr) family.</text>
</comment>
<feature type="domain" description="SpaA-like prealbumin fold" evidence="5">
    <location>
        <begin position="52"/>
        <end position="140"/>
    </location>
</feature>
<name>A0A6N4TH61_9FIRM</name>
<keyword evidence="7" id="KW-1185">Reference proteome</keyword>
<organism evidence="6 7">
    <name type="scientific">Amedibacterium intestinale</name>
    <dbReference type="NCBI Taxonomy" id="2583452"/>
    <lineage>
        <taxon>Bacteria</taxon>
        <taxon>Bacillati</taxon>
        <taxon>Bacillota</taxon>
        <taxon>Erysipelotrichia</taxon>
        <taxon>Erysipelotrichales</taxon>
        <taxon>Erysipelotrichaceae</taxon>
        <taxon>Amedibacterium</taxon>
    </lineage>
</organism>
<feature type="domain" description="SpaA-like prealbumin fold" evidence="5">
    <location>
        <begin position="266"/>
        <end position="358"/>
    </location>
</feature>
<dbReference type="Pfam" id="PF17802">
    <property type="entry name" value="SpaA"/>
    <property type="match status" value="8"/>
</dbReference>
<keyword evidence="4" id="KW-0472">Membrane</keyword>
<dbReference type="PANTHER" id="PTHR36108:SF13">
    <property type="entry name" value="COLOSSIN-B-RELATED"/>
    <property type="match status" value="1"/>
</dbReference>
<dbReference type="Gene3D" id="2.60.40.10">
    <property type="entry name" value="Immunoglobulins"/>
    <property type="match status" value="9"/>
</dbReference>
<evidence type="ECO:0000313" key="6">
    <source>
        <dbReference type="EMBL" id="BBK22208.1"/>
    </source>
</evidence>
<dbReference type="EMBL" id="AP019695">
    <property type="protein sequence ID" value="BBK22208.1"/>
    <property type="molecule type" value="Genomic_DNA"/>
</dbReference>
<evidence type="ECO:0000256" key="3">
    <source>
        <dbReference type="ARBA" id="ARBA00022729"/>
    </source>
</evidence>
<feature type="domain" description="SpaA-like prealbumin fold" evidence="5">
    <location>
        <begin position="519"/>
        <end position="606"/>
    </location>
</feature>
<keyword evidence="3" id="KW-0732">Signal</keyword>
<evidence type="ECO:0000313" key="7">
    <source>
        <dbReference type="Proteomes" id="UP000464754"/>
    </source>
</evidence>
<sequence length="983" mass="110022">MESGYLRFGEYRVKEIIAPEGYVLNPQEYSVTVSENEQRIEVSGSDKPIEGYIQVLKRDKETGKTVVKANTTFSVYKSDNTYVTDITTNNNGIAKSNLLRYGSYYLVEKTAPDGYTHSDEKLVYNITEDGKTYEAVLSNTRVKGQIKLSKEDSVTGKNPQGEATLEGAVYEVRAAENIVDPADGSVLHEKDTLITTLTTDSEGNASTNDQLYLGKYNVKEVKPSNGYTLDPKTYMIDISYEGQEVALITKSVTSSEKVISQPFEIIKISDNGSGEADLLEGAEFTIKAQKEIDKYGSWEKAPVAKNAFGKDAAVMVTDKKGYALSDELSFGTYVIRETKTPSDHYSVPDFTVTITEDSREPQVWRVFNDEKFKAVLKIVKLDIETGNTVAIPGATFKIKDLKTNKYVGYWEWNPFPHYVDTWETAEDGTVMTGDVLHPGEYQLEEIKAPNGYVINTEPVKFKISKEEAHETLPDGTTPLITVKMSDQSVKGRIEVSKEGEVLKDLYFDEKGTAKFVYEKRKLADAEFEIYAAEDILSPDNHGDILYRKDELIETLVTGKQGVITTSLLPLGKYYIVEKKAPDGYVQSTEKKEVELKYQNQETEVVFSELQDFDNERQKIEVCVNKLDSETKEGLLGAQISLYTNRKLYNYDGEVIADPNTKLETVESDETGKAVFTLDLPNDLTPEYAMDPLKEENASKDEDIRYEGDLNALFYVQETKAPAGYTSGVTTRYLFDTKYTNQKEDVLSFSFDIGNEATKVEISKTDITGEKELAGAHLQIVDLESDEVVEEFISKEKPTVFKALPVGKYKLVETLAPKGYALAEEIVFEVKDTGEIQKVQMKDELLLTDIVVHKVDSTTGKPITGSDFIFAIYKDEGCTDLISIKNANKEDGTICFENLPFGVYYLKEIQAPKGYQLSKEVKKVVLDEKAKGIGNILHVTYRNQKIPVKVKTGVEEHTGGLIILAIASGLIAFLVLRKKEKLKR</sequence>
<keyword evidence="4" id="KW-0812">Transmembrane</keyword>
<dbReference type="InterPro" id="IPR013783">
    <property type="entry name" value="Ig-like_fold"/>
</dbReference>
<feature type="domain" description="SpaA-like prealbumin fold" evidence="5">
    <location>
        <begin position="376"/>
        <end position="467"/>
    </location>
</feature>
<dbReference type="InterPro" id="IPR041033">
    <property type="entry name" value="SpaA_PFL_dom_1"/>
</dbReference>
<feature type="domain" description="SpaA-like prealbumin fold" evidence="5">
    <location>
        <begin position="758"/>
        <end position="843"/>
    </location>
</feature>
<dbReference type="SUPFAM" id="SSF49478">
    <property type="entry name" value="Cna protein B-type domain"/>
    <property type="match status" value="1"/>
</dbReference>
<keyword evidence="2" id="KW-0964">Secreted</keyword>